<reference evidence="2" key="1">
    <citation type="journal article" date="2019" name="Int. J. Syst. Evol. Microbiol.">
        <title>The Global Catalogue of Microorganisms (GCM) 10K type strain sequencing project: providing services to taxonomists for standard genome sequencing and annotation.</title>
        <authorList>
            <consortium name="The Broad Institute Genomics Platform"/>
            <consortium name="The Broad Institute Genome Sequencing Center for Infectious Disease"/>
            <person name="Wu L."/>
            <person name="Ma J."/>
        </authorList>
    </citation>
    <scope>NUCLEOTIDE SEQUENCE [LARGE SCALE GENOMIC DNA]</scope>
    <source>
        <strain evidence="2">JCM 17809</strain>
    </source>
</reference>
<dbReference type="RefSeq" id="WP_345205515.1">
    <property type="nucleotide sequence ID" value="NZ_BAABGM010000013.1"/>
</dbReference>
<sequence length="101" mass="11064">MDAQTGPGAARFVTRVTQREPGRVVTEYFDGAFRGHAVLTTERVAEGRTRIRNDRQPQTHGLVMGIMARLVDIGAGHSGLMRDGYAGMERYIAQKHTAPPA</sequence>
<dbReference type="EMBL" id="BAABGM010000013">
    <property type="protein sequence ID" value="GAA4406332.1"/>
    <property type="molecule type" value="Genomic_DNA"/>
</dbReference>
<keyword evidence="2" id="KW-1185">Reference proteome</keyword>
<comment type="caution">
    <text evidence="1">The sequence shown here is derived from an EMBL/GenBank/DDBJ whole genome shotgun (WGS) entry which is preliminary data.</text>
</comment>
<proteinExistence type="predicted"/>
<name>A0ABP8KH56_9MICO</name>
<protein>
    <submittedName>
        <fullName evidence="1">Uncharacterized protein</fullName>
    </submittedName>
</protein>
<gene>
    <name evidence="1" type="ORF">GCM10023168_21020</name>
</gene>
<evidence type="ECO:0000313" key="1">
    <source>
        <dbReference type="EMBL" id="GAA4406332.1"/>
    </source>
</evidence>
<dbReference type="SUPFAM" id="SSF55961">
    <property type="entry name" value="Bet v1-like"/>
    <property type="match status" value="1"/>
</dbReference>
<accession>A0ABP8KH56</accession>
<dbReference type="Proteomes" id="UP001500945">
    <property type="component" value="Unassembled WGS sequence"/>
</dbReference>
<evidence type="ECO:0000313" key="2">
    <source>
        <dbReference type="Proteomes" id="UP001500945"/>
    </source>
</evidence>
<organism evidence="1 2">
    <name type="scientific">Fodinibacter luteus</name>
    <dbReference type="NCBI Taxonomy" id="552064"/>
    <lineage>
        <taxon>Bacteria</taxon>
        <taxon>Bacillati</taxon>
        <taxon>Actinomycetota</taxon>
        <taxon>Actinomycetes</taxon>
        <taxon>Micrococcales</taxon>
        <taxon>Intrasporangiaceae</taxon>
        <taxon>Fodinibacter (ex Wang et al. 2009)</taxon>
    </lineage>
</organism>